<accession>A0AA37QRR5</accession>
<evidence type="ECO:0000256" key="1">
    <source>
        <dbReference type="ARBA" id="ARBA00004651"/>
    </source>
</evidence>
<dbReference type="EMBL" id="BSCI01000012">
    <property type="protein sequence ID" value="GLG87548.1"/>
    <property type="molecule type" value="Genomic_DNA"/>
</dbReference>
<protein>
    <submittedName>
        <fullName evidence="9">AI-2E family transporter</fullName>
    </submittedName>
</protein>
<keyword evidence="3" id="KW-0813">Transport</keyword>
<feature type="transmembrane region" description="Helical" evidence="8">
    <location>
        <begin position="267"/>
        <end position="296"/>
    </location>
</feature>
<evidence type="ECO:0000256" key="2">
    <source>
        <dbReference type="ARBA" id="ARBA00009773"/>
    </source>
</evidence>
<feature type="transmembrane region" description="Helical" evidence="8">
    <location>
        <begin position="81"/>
        <end position="106"/>
    </location>
</feature>
<reference evidence="9" key="2">
    <citation type="submission" date="2022-11" db="EMBL/GenBank/DDBJ databases">
        <title>Draft genome sequence of Coprococcus comes strain 31264.</title>
        <authorList>
            <person name="Hisatomi A."/>
            <person name="Ohkuma M."/>
            <person name="Sakamoto M."/>
        </authorList>
    </citation>
    <scope>NUCLEOTIDE SEQUENCE</scope>
    <source>
        <strain evidence="9">JCM 31264</strain>
    </source>
</reference>
<evidence type="ECO:0000256" key="6">
    <source>
        <dbReference type="ARBA" id="ARBA00022989"/>
    </source>
</evidence>
<dbReference type="InterPro" id="IPR002549">
    <property type="entry name" value="AI-2E-like"/>
</dbReference>
<feature type="transmembrane region" description="Helical" evidence="8">
    <location>
        <begin position="334"/>
        <end position="367"/>
    </location>
</feature>
<evidence type="ECO:0000313" key="9">
    <source>
        <dbReference type="EMBL" id="GLG87548.1"/>
    </source>
</evidence>
<organism evidence="9 10">
    <name type="scientific">Coprococcus comes</name>
    <dbReference type="NCBI Taxonomy" id="410072"/>
    <lineage>
        <taxon>Bacteria</taxon>
        <taxon>Bacillati</taxon>
        <taxon>Bacillota</taxon>
        <taxon>Clostridia</taxon>
        <taxon>Lachnospirales</taxon>
        <taxon>Lachnospiraceae</taxon>
        <taxon>Coprococcus</taxon>
    </lineage>
</organism>
<evidence type="ECO:0000256" key="7">
    <source>
        <dbReference type="ARBA" id="ARBA00023136"/>
    </source>
</evidence>
<feature type="transmembrane region" description="Helical" evidence="8">
    <location>
        <begin position="177"/>
        <end position="200"/>
    </location>
</feature>
<gene>
    <name evidence="9" type="ORF">comes_20940</name>
</gene>
<keyword evidence="4" id="KW-1003">Cell membrane</keyword>
<keyword evidence="7 8" id="KW-0472">Membrane</keyword>
<name>A0AA37QRR5_9FIRM</name>
<reference evidence="9" key="1">
    <citation type="submission" date="2022-09" db="EMBL/GenBank/DDBJ databases">
        <title>Draft genome sequence of Coprococcus comes strain 31264.</title>
        <authorList>
            <person name="Atsushi H."/>
            <person name="Moriya O."/>
            <person name="Mitsuo S."/>
        </authorList>
    </citation>
    <scope>NUCLEOTIDE SEQUENCE</scope>
    <source>
        <strain evidence="9">JCM 31264</strain>
    </source>
</reference>
<evidence type="ECO:0000313" key="10">
    <source>
        <dbReference type="Proteomes" id="UP001145109"/>
    </source>
</evidence>
<keyword evidence="6 8" id="KW-1133">Transmembrane helix</keyword>
<dbReference type="Pfam" id="PF01594">
    <property type="entry name" value="AI-2E_transport"/>
    <property type="match status" value="1"/>
</dbReference>
<keyword evidence="5 8" id="KW-0812">Transmembrane</keyword>
<dbReference type="PANTHER" id="PTHR21716:SF53">
    <property type="entry name" value="PERMEASE PERM-RELATED"/>
    <property type="match status" value="1"/>
</dbReference>
<comment type="subcellular location">
    <subcellularLocation>
        <location evidence="1">Cell membrane</location>
        <topology evidence="1">Multi-pass membrane protein</topology>
    </subcellularLocation>
</comment>
<evidence type="ECO:0000256" key="5">
    <source>
        <dbReference type="ARBA" id="ARBA00022692"/>
    </source>
</evidence>
<sequence>MDFSKLSMKKIRELIVFTALIVVALWKFDVVLGVIRAIWGIVFPFALGGAIAFVINVPMSFLEKKLFGKAKEKGSKVAGKLARPVSLLLTIVLVVGVIVLVMFGLIPQLTETIGSLMNSIADFIPQMQSWVREFTHNNREIMDLVNQMEFNPNKAIQWGMSILGNGAGNFMNTTMTAVGSIVSGVTTFFIAFSFACYILFQKEKLHVQVRKVFFAFIPKRKAEVILEVCSLTYRTFANFLAGQCLEAVILGSMFVITLSILKMPYALLIGIIIAFTALIPIFGAFIGCALGCLLIFMVSPKQAILFILVFLILQQIEGNLIYPHVVGSSVGLPSIWVLAAVTVGGNLLGIVGMLIFIPLVSVLYTLFREYVYLRLKKQHIKRVTKTEVEEYTQEEIEKMQALYKSEHPEKTFE</sequence>
<dbReference type="Proteomes" id="UP001145109">
    <property type="component" value="Unassembled WGS sequence"/>
</dbReference>
<evidence type="ECO:0000256" key="8">
    <source>
        <dbReference type="SAM" id="Phobius"/>
    </source>
</evidence>
<feature type="transmembrane region" description="Helical" evidence="8">
    <location>
        <begin position="41"/>
        <end position="61"/>
    </location>
</feature>
<dbReference type="AlphaFoldDB" id="A0AA37QRR5"/>
<proteinExistence type="inferred from homology"/>
<evidence type="ECO:0000256" key="3">
    <source>
        <dbReference type="ARBA" id="ARBA00022448"/>
    </source>
</evidence>
<dbReference type="PANTHER" id="PTHR21716">
    <property type="entry name" value="TRANSMEMBRANE PROTEIN"/>
    <property type="match status" value="1"/>
</dbReference>
<feature type="transmembrane region" description="Helical" evidence="8">
    <location>
        <begin position="240"/>
        <end position="261"/>
    </location>
</feature>
<feature type="transmembrane region" description="Helical" evidence="8">
    <location>
        <begin position="303"/>
        <end position="322"/>
    </location>
</feature>
<dbReference type="GO" id="GO:0005886">
    <property type="term" value="C:plasma membrane"/>
    <property type="evidence" value="ECO:0007669"/>
    <property type="project" value="UniProtKB-SubCell"/>
</dbReference>
<comment type="similarity">
    <text evidence="2">Belongs to the autoinducer-2 exporter (AI-2E) (TC 2.A.86) family.</text>
</comment>
<dbReference type="GO" id="GO:0055085">
    <property type="term" value="P:transmembrane transport"/>
    <property type="evidence" value="ECO:0007669"/>
    <property type="project" value="TreeGrafter"/>
</dbReference>
<dbReference type="RefSeq" id="WP_242860803.1">
    <property type="nucleotide sequence ID" value="NZ_BSCI01000012.1"/>
</dbReference>
<comment type="caution">
    <text evidence="9">The sequence shown here is derived from an EMBL/GenBank/DDBJ whole genome shotgun (WGS) entry which is preliminary data.</text>
</comment>
<feature type="transmembrane region" description="Helical" evidence="8">
    <location>
        <begin position="14"/>
        <end position="35"/>
    </location>
</feature>
<evidence type="ECO:0000256" key="4">
    <source>
        <dbReference type="ARBA" id="ARBA00022475"/>
    </source>
</evidence>